<keyword evidence="2" id="KW-1185">Reference proteome</keyword>
<sequence length="88" mass="10032">MRGAEYVLRKTYGCLTGKQLIGIMRAEGMRPVATHVLRRCAWDLPTFNLSSSLLSVFDIIAVPMSLVNILRRLSLLLLQFIQRIIPFK</sequence>
<proteinExistence type="predicted"/>
<gene>
    <name evidence="1" type="ORF">JI435_416600</name>
</gene>
<organism evidence="1 2">
    <name type="scientific">Phaeosphaeria nodorum (strain SN15 / ATCC MYA-4574 / FGSC 10173)</name>
    <name type="common">Glume blotch fungus</name>
    <name type="synonym">Parastagonospora nodorum</name>
    <dbReference type="NCBI Taxonomy" id="321614"/>
    <lineage>
        <taxon>Eukaryota</taxon>
        <taxon>Fungi</taxon>
        <taxon>Dikarya</taxon>
        <taxon>Ascomycota</taxon>
        <taxon>Pezizomycotina</taxon>
        <taxon>Dothideomycetes</taxon>
        <taxon>Pleosporomycetidae</taxon>
        <taxon>Pleosporales</taxon>
        <taxon>Pleosporineae</taxon>
        <taxon>Phaeosphaeriaceae</taxon>
        <taxon>Parastagonospora</taxon>
    </lineage>
</organism>
<evidence type="ECO:0000313" key="1">
    <source>
        <dbReference type="EMBL" id="QRD01420.1"/>
    </source>
</evidence>
<dbReference type="EMBL" id="CP069034">
    <property type="protein sequence ID" value="QRD01420.1"/>
    <property type="molecule type" value="Genomic_DNA"/>
</dbReference>
<reference evidence="2" key="1">
    <citation type="journal article" date="2021" name="BMC Genomics">
        <title>Chromosome-level genome assembly and manually-curated proteome of model necrotroph Parastagonospora nodorum Sn15 reveals a genome-wide trove of candidate effector homologs, and redundancy of virulence-related functions within an accessory chromosome.</title>
        <authorList>
            <person name="Bertazzoni S."/>
            <person name="Jones D.A.B."/>
            <person name="Phan H.T."/>
            <person name="Tan K.-C."/>
            <person name="Hane J.K."/>
        </authorList>
    </citation>
    <scope>NUCLEOTIDE SEQUENCE [LARGE SCALE GENOMIC DNA]</scope>
    <source>
        <strain evidence="2">SN15 / ATCC MYA-4574 / FGSC 10173)</strain>
    </source>
</reference>
<dbReference type="AlphaFoldDB" id="A0A7U2FEB5"/>
<name>A0A7U2FEB5_PHANO</name>
<evidence type="ECO:0000313" key="2">
    <source>
        <dbReference type="Proteomes" id="UP000663193"/>
    </source>
</evidence>
<protein>
    <submittedName>
        <fullName evidence="1">Uncharacterized protein</fullName>
    </submittedName>
</protein>
<dbReference type="VEuPathDB" id="FungiDB:JI435_416600"/>
<accession>A0A7U2FEB5</accession>
<dbReference type="Proteomes" id="UP000663193">
    <property type="component" value="Chromosome 12"/>
</dbReference>